<reference evidence="1" key="1">
    <citation type="journal article" date="2014" name="Nat. Commun.">
        <title>The emerging biofuel crop Camelina sativa retains a highly undifferentiated hexaploid genome structure.</title>
        <authorList>
            <person name="Kagale S."/>
            <person name="Koh C."/>
            <person name="Nixon J."/>
            <person name="Bollina V."/>
            <person name="Clarke W.E."/>
            <person name="Tuteja R."/>
            <person name="Spillane C."/>
            <person name="Robinson S.J."/>
            <person name="Links M.G."/>
            <person name="Clarke C."/>
            <person name="Higgins E.E."/>
            <person name="Huebert T."/>
            <person name="Sharpe A.G."/>
            <person name="Parkin I.A."/>
        </authorList>
    </citation>
    <scope>NUCLEOTIDE SEQUENCE [LARGE SCALE GENOMIC DNA]</scope>
    <source>
        <strain evidence="1">cv. DH55</strain>
    </source>
</reference>
<dbReference type="Proteomes" id="UP000694864">
    <property type="component" value="Chromosome 4"/>
</dbReference>
<evidence type="ECO:0000313" key="2">
    <source>
        <dbReference type="RefSeq" id="XP_019099623.1"/>
    </source>
</evidence>
<dbReference type="GeneID" id="109132465"/>
<gene>
    <name evidence="2" type="primary">LOC109132465</name>
</gene>
<dbReference type="RefSeq" id="XP_019099623.1">
    <property type="nucleotide sequence ID" value="XM_019244078.1"/>
</dbReference>
<keyword evidence="1" id="KW-1185">Reference proteome</keyword>
<name>A0ABM1RKT5_CAMSA</name>
<dbReference type="PANTHER" id="PTHR11439">
    <property type="entry name" value="GAG-POL-RELATED RETROTRANSPOSON"/>
    <property type="match status" value="1"/>
</dbReference>
<proteinExistence type="predicted"/>
<protein>
    <submittedName>
        <fullName evidence="2">Uncharacterized protein LOC109132465</fullName>
    </submittedName>
</protein>
<dbReference type="CDD" id="cd09272">
    <property type="entry name" value="RNase_HI_RT_Ty1"/>
    <property type="match status" value="1"/>
</dbReference>
<evidence type="ECO:0000313" key="1">
    <source>
        <dbReference type="Proteomes" id="UP000694864"/>
    </source>
</evidence>
<organism evidence="1 2">
    <name type="scientific">Camelina sativa</name>
    <name type="common">False flax</name>
    <name type="synonym">Myagrum sativum</name>
    <dbReference type="NCBI Taxonomy" id="90675"/>
    <lineage>
        <taxon>Eukaryota</taxon>
        <taxon>Viridiplantae</taxon>
        <taxon>Streptophyta</taxon>
        <taxon>Embryophyta</taxon>
        <taxon>Tracheophyta</taxon>
        <taxon>Spermatophyta</taxon>
        <taxon>Magnoliopsida</taxon>
        <taxon>eudicotyledons</taxon>
        <taxon>Gunneridae</taxon>
        <taxon>Pentapetalae</taxon>
        <taxon>rosids</taxon>
        <taxon>malvids</taxon>
        <taxon>Brassicales</taxon>
        <taxon>Brassicaceae</taxon>
        <taxon>Camelineae</taxon>
        <taxon>Camelina</taxon>
    </lineage>
</organism>
<accession>A0ABM1RKT5</accession>
<sequence length="283" mass="31689">MADCAPAATPLPVDLQKVKGQDKTFDQPTLFRSLAGKLQYLTLTRTDIQFVVNLICQRMHMPTVADFSLLKRIIRYIKGTVHYGVDFSKNADFTLRAYSDNDYAGCPTTSRLTGGFCMFLGNNLISWSAKRKISVSPRSTEAEYRCLSVTAAEVNWLMNLLANIVYLSANPTLHKKTKHFKVHYHYVREQVAEGSLVQTWCAQSSHPNFVRGGDVKSVQQQIKMGLEKPTAICQLVLVTNGNKEEDSYVPCALYRTVKILQLAHATLQIQNRYAALASSISCN</sequence>
<dbReference type="PANTHER" id="PTHR11439:SF455">
    <property type="entry name" value="RLK (RECEPTOR-LIKE PROTEIN KINASE) 8, PUTATIVE-RELATED"/>
    <property type="match status" value="1"/>
</dbReference>
<reference evidence="2" key="2">
    <citation type="submission" date="2025-08" db="UniProtKB">
        <authorList>
            <consortium name="RefSeq"/>
        </authorList>
    </citation>
    <scope>IDENTIFICATION</scope>
    <source>
        <tissue evidence="2">Leaf</tissue>
    </source>
</reference>